<dbReference type="AlphaFoldDB" id="A0AAQ4EII1"/>
<organism evidence="2 3">
    <name type="scientific">Amblyomma americanum</name>
    <name type="common">Lone star tick</name>
    <dbReference type="NCBI Taxonomy" id="6943"/>
    <lineage>
        <taxon>Eukaryota</taxon>
        <taxon>Metazoa</taxon>
        <taxon>Ecdysozoa</taxon>
        <taxon>Arthropoda</taxon>
        <taxon>Chelicerata</taxon>
        <taxon>Arachnida</taxon>
        <taxon>Acari</taxon>
        <taxon>Parasitiformes</taxon>
        <taxon>Ixodida</taxon>
        <taxon>Ixodoidea</taxon>
        <taxon>Ixodidae</taxon>
        <taxon>Amblyomminae</taxon>
        <taxon>Amblyomma</taxon>
    </lineage>
</organism>
<name>A0AAQ4EII1_AMBAM</name>
<feature type="transmembrane region" description="Helical" evidence="1">
    <location>
        <begin position="46"/>
        <end position="69"/>
    </location>
</feature>
<dbReference type="Proteomes" id="UP001321473">
    <property type="component" value="Unassembled WGS sequence"/>
</dbReference>
<sequence length="74" mass="8564">MEDLKPPVRMDFMPTDTSVRLAGRMEDKATEIRQQPEMQRRRPSQAIIWLSLLAIGLIITGPAVTFWLLRRGEK</sequence>
<accession>A0AAQ4EII1</accession>
<keyword evidence="1" id="KW-1133">Transmembrane helix</keyword>
<evidence type="ECO:0000313" key="2">
    <source>
        <dbReference type="EMBL" id="KAK8774431.1"/>
    </source>
</evidence>
<evidence type="ECO:0000313" key="3">
    <source>
        <dbReference type="Proteomes" id="UP001321473"/>
    </source>
</evidence>
<keyword evidence="3" id="KW-1185">Reference proteome</keyword>
<comment type="caution">
    <text evidence="2">The sequence shown here is derived from an EMBL/GenBank/DDBJ whole genome shotgun (WGS) entry which is preliminary data.</text>
</comment>
<evidence type="ECO:0000256" key="1">
    <source>
        <dbReference type="SAM" id="Phobius"/>
    </source>
</evidence>
<protein>
    <submittedName>
        <fullName evidence="2">Uncharacterized protein</fullName>
    </submittedName>
</protein>
<proteinExistence type="predicted"/>
<keyword evidence="1" id="KW-0472">Membrane</keyword>
<gene>
    <name evidence="2" type="ORF">V5799_011036</name>
</gene>
<feature type="non-terminal residue" evidence="2">
    <location>
        <position position="74"/>
    </location>
</feature>
<dbReference type="EMBL" id="JARKHS020015405">
    <property type="protein sequence ID" value="KAK8774431.1"/>
    <property type="molecule type" value="Genomic_DNA"/>
</dbReference>
<keyword evidence="1" id="KW-0812">Transmembrane</keyword>
<reference evidence="2 3" key="1">
    <citation type="journal article" date="2023" name="Arcadia Sci">
        <title>De novo assembly of a long-read Amblyomma americanum tick genome.</title>
        <authorList>
            <person name="Chou S."/>
            <person name="Poskanzer K.E."/>
            <person name="Rollins M."/>
            <person name="Thuy-Boun P.S."/>
        </authorList>
    </citation>
    <scope>NUCLEOTIDE SEQUENCE [LARGE SCALE GENOMIC DNA]</scope>
    <source>
        <strain evidence="2">F_SG_1</strain>
        <tissue evidence="2">Salivary glands</tissue>
    </source>
</reference>